<proteinExistence type="predicted"/>
<feature type="transmembrane region" description="Helical" evidence="6">
    <location>
        <begin position="212"/>
        <end position="232"/>
    </location>
</feature>
<feature type="transmembrane region" description="Helical" evidence="6">
    <location>
        <begin position="304"/>
        <end position="325"/>
    </location>
</feature>
<dbReference type="SUPFAM" id="SSF103473">
    <property type="entry name" value="MFS general substrate transporter"/>
    <property type="match status" value="1"/>
</dbReference>
<dbReference type="PANTHER" id="PTHR43129">
    <property type="entry name" value="FOSMIDOMYCIN RESISTANCE PROTEIN"/>
    <property type="match status" value="1"/>
</dbReference>
<name>C7XTV5_9LACO</name>
<evidence type="ECO:0000259" key="7">
    <source>
        <dbReference type="PROSITE" id="PS50850"/>
    </source>
</evidence>
<evidence type="ECO:0000256" key="1">
    <source>
        <dbReference type="ARBA" id="ARBA00004651"/>
    </source>
</evidence>
<feature type="transmembrane region" description="Helical" evidence="6">
    <location>
        <begin position="45"/>
        <end position="67"/>
    </location>
</feature>
<dbReference type="PANTHER" id="PTHR43129:SF1">
    <property type="entry name" value="FOSMIDOMYCIN RESISTANCE PROTEIN"/>
    <property type="match status" value="1"/>
</dbReference>
<dbReference type="HOGENOM" id="CLU_040537_0_0_9"/>
<organism evidence="8 9">
    <name type="scientific">Limosilactobacillus coleohominis 101-4-CHN</name>
    <dbReference type="NCBI Taxonomy" id="575594"/>
    <lineage>
        <taxon>Bacteria</taxon>
        <taxon>Bacillati</taxon>
        <taxon>Bacillota</taxon>
        <taxon>Bacilli</taxon>
        <taxon>Lactobacillales</taxon>
        <taxon>Lactobacillaceae</taxon>
        <taxon>Limosilactobacillus</taxon>
    </lineage>
</organism>
<dbReference type="Pfam" id="PF07690">
    <property type="entry name" value="MFS_1"/>
    <property type="match status" value="1"/>
</dbReference>
<dbReference type="eggNOG" id="COG2814">
    <property type="taxonomic scope" value="Bacteria"/>
</dbReference>
<dbReference type="EMBL" id="GG698802">
    <property type="protein sequence ID" value="EEU30716.1"/>
    <property type="molecule type" value="Genomic_DNA"/>
</dbReference>
<keyword evidence="3 6" id="KW-0812">Transmembrane</keyword>
<feature type="transmembrane region" description="Helical" evidence="6">
    <location>
        <begin position="97"/>
        <end position="115"/>
    </location>
</feature>
<comment type="subcellular location">
    <subcellularLocation>
        <location evidence="1">Cell membrane</location>
        <topology evidence="1">Multi-pass membrane protein</topology>
    </subcellularLocation>
</comment>
<evidence type="ECO:0000256" key="6">
    <source>
        <dbReference type="SAM" id="Phobius"/>
    </source>
</evidence>
<accession>C7XTV5</accession>
<dbReference type="OrthoDB" id="9770492at2"/>
<keyword evidence="5 6" id="KW-0472">Membrane</keyword>
<dbReference type="AlphaFoldDB" id="C7XTV5"/>
<sequence length="391" mass="42200">MRISLKVSKYIYSLSLGHLFVDFSQGALAALLPTLITQHHYNYAIAATLVFAMNLVSSVVQPLFGFLSDKYNTGWIIILAVLITGVGFSSLGYVPTYALLVMGCLVCGIGIAAYHPDAAKLVNGLAGYNPGQGMSIFSFGGNIGFAIGPITLTLAVNHFGIHGIGIFLIIAIIIMLILLKLYPIMHRQSVAFWSSSKKDRNSKIAVHGHNDWFHFSLLSMVLFGRSIIFYGLNTFLALYWMHILKQSNTNGSIALSVLFVIGSLGTLLGGRLADNIGSIKVIRLTFCILPFLILALSLTRNVLIGSLFLLPIGLLIFLPYSAIVILGQRYLPNNMGFASGVTLGLAISIGGIATPFLGYIGDATNLVKVFQILAGIGLIPLVFSFLIREPK</sequence>
<feature type="transmembrane region" description="Helical" evidence="6">
    <location>
        <begin position="252"/>
        <end position="269"/>
    </location>
</feature>
<gene>
    <name evidence="8" type="ORF">HMPREF0501_00121</name>
</gene>
<evidence type="ECO:0000256" key="3">
    <source>
        <dbReference type="ARBA" id="ARBA00022692"/>
    </source>
</evidence>
<dbReference type="GO" id="GO:0005886">
    <property type="term" value="C:plasma membrane"/>
    <property type="evidence" value="ECO:0007669"/>
    <property type="project" value="UniProtKB-SubCell"/>
</dbReference>
<feature type="transmembrane region" description="Helical" evidence="6">
    <location>
        <begin position="337"/>
        <end position="360"/>
    </location>
</feature>
<reference evidence="8 9" key="1">
    <citation type="submission" date="2009-06" db="EMBL/GenBank/DDBJ databases">
        <title>The Genome Sequence of Lactobacillus coleohominis strain 101-4-CHN.</title>
        <authorList>
            <consortium name="The Broad Institute Genome Sequencing Platform"/>
            <person name="Ward D."/>
            <person name="Young S.K."/>
            <person name="Zeng Q."/>
            <person name="Koehrsen M."/>
            <person name="Alvarado L."/>
            <person name="Berlin A."/>
            <person name="Borenstein D."/>
            <person name="Chen Z."/>
            <person name="Engels R."/>
            <person name="Freedman E."/>
            <person name="Gellesch M."/>
            <person name="Goldberg J."/>
            <person name="Griggs A."/>
            <person name="Gujja S."/>
            <person name="Heiman D."/>
            <person name="Hepburn T."/>
            <person name="Howarth C."/>
            <person name="Jen D."/>
            <person name="Larson L."/>
            <person name="Lewis B."/>
            <person name="Mehta T."/>
            <person name="Park D."/>
            <person name="Pearson M."/>
            <person name="Roberts A."/>
            <person name="Saif S."/>
            <person name="Shea T."/>
            <person name="Shenoy N."/>
            <person name="Sisk P."/>
            <person name="Stolte C."/>
            <person name="Sykes S."/>
            <person name="Walk T."/>
            <person name="White J."/>
            <person name="Yandava C."/>
            <person name="Liu Y."/>
            <person name="Xu Q."/>
            <person name="Lander E."/>
            <person name="Nusbaum C."/>
            <person name="Galagan J."/>
            <person name="Birren B."/>
        </authorList>
    </citation>
    <scope>NUCLEOTIDE SEQUENCE [LARGE SCALE GENOMIC DNA]</scope>
    <source>
        <strain evidence="8 9">101-4-CHN</strain>
    </source>
</reference>
<dbReference type="GO" id="GO:0022857">
    <property type="term" value="F:transmembrane transporter activity"/>
    <property type="evidence" value="ECO:0007669"/>
    <property type="project" value="InterPro"/>
</dbReference>
<evidence type="ECO:0000313" key="9">
    <source>
        <dbReference type="Proteomes" id="UP000003987"/>
    </source>
</evidence>
<feature type="transmembrane region" description="Helical" evidence="6">
    <location>
        <begin position="281"/>
        <end position="298"/>
    </location>
</feature>
<dbReference type="InterPro" id="IPR036259">
    <property type="entry name" value="MFS_trans_sf"/>
</dbReference>
<keyword evidence="9" id="KW-1185">Reference proteome</keyword>
<evidence type="ECO:0000256" key="4">
    <source>
        <dbReference type="ARBA" id="ARBA00022989"/>
    </source>
</evidence>
<evidence type="ECO:0000256" key="5">
    <source>
        <dbReference type="ARBA" id="ARBA00023136"/>
    </source>
</evidence>
<dbReference type="CDD" id="cd17478">
    <property type="entry name" value="MFS_FsR"/>
    <property type="match status" value="1"/>
</dbReference>
<evidence type="ECO:0000256" key="2">
    <source>
        <dbReference type="ARBA" id="ARBA00022448"/>
    </source>
</evidence>
<keyword evidence="2" id="KW-0813">Transport</keyword>
<dbReference type="PROSITE" id="PS50850">
    <property type="entry name" value="MFS"/>
    <property type="match status" value="1"/>
</dbReference>
<dbReference type="STRING" id="575594.HMPREF0501_00121"/>
<feature type="transmembrane region" description="Helical" evidence="6">
    <location>
        <begin position="366"/>
        <end position="387"/>
    </location>
</feature>
<keyword evidence="4 6" id="KW-1133">Transmembrane helix</keyword>
<feature type="transmembrane region" description="Helical" evidence="6">
    <location>
        <begin position="161"/>
        <end position="179"/>
    </location>
</feature>
<dbReference type="InterPro" id="IPR011701">
    <property type="entry name" value="MFS"/>
</dbReference>
<evidence type="ECO:0000313" key="8">
    <source>
        <dbReference type="EMBL" id="EEU30716.1"/>
    </source>
</evidence>
<dbReference type="Proteomes" id="UP000003987">
    <property type="component" value="Unassembled WGS sequence"/>
</dbReference>
<dbReference type="InterPro" id="IPR020846">
    <property type="entry name" value="MFS_dom"/>
</dbReference>
<protein>
    <submittedName>
        <fullName evidence="8">Transporter, major facilitator family protein</fullName>
    </submittedName>
</protein>
<dbReference type="Gene3D" id="1.20.1250.20">
    <property type="entry name" value="MFS general substrate transporter like domains"/>
    <property type="match status" value="2"/>
</dbReference>
<feature type="domain" description="Major facilitator superfamily (MFS) profile" evidence="7">
    <location>
        <begin position="10"/>
        <end position="391"/>
    </location>
</feature>
<feature type="transmembrane region" description="Helical" evidence="6">
    <location>
        <begin position="74"/>
        <end position="91"/>
    </location>
</feature>
<feature type="transmembrane region" description="Helical" evidence="6">
    <location>
        <begin position="136"/>
        <end position="155"/>
    </location>
</feature>